<feature type="binding site" evidence="4">
    <location>
        <position position="11"/>
    </location>
    <ligand>
        <name>a divalent metal cation</name>
        <dbReference type="ChEBI" id="CHEBI:60240"/>
    </ligand>
</feature>
<gene>
    <name evidence="4 6" type="primary">surE</name>
    <name evidence="6" type="ORF">HA336_04155</name>
</gene>
<accession>A0A832THU1</accession>
<comment type="caution">
    <text evidence="6">The sequence shown here is derived from an EMBL/GenBank/DDBJ whole genome shotgun (WGS) entry which is preliminary data.</text>
</comment>
<evidence type="ECO:0000256" key="1">
    <source>
        <dbReference type="ARBA" id="ARBA00011062"/>
    </source>
</evidence>
<dbReference type="InterPro" id="IPR030048">
    <property type="entry name" value="SurE"/>
</dbReference>
<reference evidence="6" key="1">
    <citation type="journal article" date="2020" name="bioRxiv">
        <title>A rank-normalized archaeal taxonomy based on genome phylogeny resolves widespread incomplete and uneven classifications.</title>
        <authorList>
            <person name="Rinke C."/>
            <person name="Chuvochina M."/>
            <person name="Mussig A.J."/>
            <person name="Chaumeil P.-A."/>
            <person name="Waite D.W."/>
            <person name="Whitman W.B."/>
            <person name="Parks D.H."/>
            <person name="Hugenholtz P."/>
        </authorList>
    </citation>
    <scope>NUCLEOTIDE SEQUENCE</scope>
    <source>
        <strain evidence="6">UBA8853</strain>
    </source>
</reference>
<feature type="binding site" evidence="4">
    <location>
        <position position="41"/>
    </location>
    <ligand>
        <name>a divalent metal cation</name>
        <dbReference type="ChEBI" id="CHEBI:60240"/>
    </ligand>
</feature>
<comment type="function">
    <text evidence="4">Nucleotidase that shows phosphatase activity on nucleoside 5'-monophosphates.</text>
</comment>
<comment type="cofactor">
    <cofactor evidence="4">
        <name>a divalent metal cation</name>
        <dbReference type="ChEBI" id="CHEBI:60240"/>
    </cofactor>
    <text evidence="4">Binds 1 divalent metal cation per subunit.</text>
</comment>
<proteinExistence type="inferred from homology"/>
<dbReference type="NCBIfam" id="TIGR00087">
    <property type="entry name" value="surE"/>
    <property type="match status" value="1"/>
</dbReference>
<keyword evidence="2 4" id="KW-0479">Metal-binding</keyword>
<protein>
    <recommendedName>
        <fullName evidence="4">5'-nucleotidase SurE</fullName>
        <ecNumber evidence="4">3.1.3.5</ecNumber>
    </recommendedName>
    <alternativeName>
        <fullName evidence="4">Nucleoside 5'-monophosphate phosphohydrolase</fullName>
    </alternativeName>
</protein>
<keyword evidence="4" id="KW-0963">Cytoplasm</keyword>
<comment type="catalytic activity">
    <reaction evidence="4">
        <text>a ribonucleoside 5'-phosphate + H2O = a ribonucleoside + phosphate</text>
        <dbReference type="Rhea" id="RHEA:12484"/>
        <dbReference type="ChEBI" id="CHEBI:15377"/>
        <dbReference type="ChEBI" id="CHEBI:18254"/>
        <dbReference type="ChEBI" id="CHEBI:43474"/>
        <dbReference type="ChEBI" id="CHEBI:58043"/>
        <dbReference type="EC" id="3.1.3.5"/>
    </reaction>
</comment>
<evidence type="ECO:0000256" key="3">
    <source>
        <dbReference type="ARBA" id="ARBA00022801"/>
    </source>
</evidence>
<dbReference type="GO" id="GO:0000166">
    <property type="term" value="F:nucleotide binding"/>
    <property type="evidence" value="ECO:0007669"/>
    <property type="project" value="UniProtKB-KW"/>
</dbReference>
<evidence type="ECO:0000256" key="2">
    <source>
        <dbReference type="ARBA" id="ARBA00022723"/>
    </source>
</evidence>
<dbReference type="SUPFAM" id="SSF64167">
    <property type="entry name" value="SurE-like"/>
    <property type="match status" value="1"/>
</dbReference>
<dbReference type="Gene3D" id="3.40.1210.10">
    <property type="entry name" value="Survival protein SurE-like phosphatase/nucleotidase"/>
    <property type="match status" value="1"/>
</dbReference>
<name>A0A832THU1_9EURY</name>
<sequence>MGVRILITNDDGIASPGLRAAVRACRSVGEVTVVAPATQQSGVGRSISLLEPVRVEEIEVEGVDALAISGTPADAVLIGAFSIMDEPPDLVVSGINLGENVSADVTTSGTVGAALEAYGNGIPAIAISQEVRDARARVDNNAKNVDFTLAIRVLKALLEAIRGANWEGVLNVNVPDPDRWNGEIKVVPLAFTMYRPRIEKRYDPRGRRYYWIDGEIIQDPPEGTDLYELQRGSIVITPLTTDVTGDLDAAENVIKELRRALRG</sequence>
<evidence type="ECO:0000256" key="4">
    <source>
        <dbReference type="HAMAP-Rule" id="MF_00060"/>
    </source>
</evidence>
<feature type="domain" description="Survival protein SurE-like phosphatase/nucleotidase" evidence="5">
    <location>
        <begin position="5"/>
        <end position="189"/>
    </location>
</feature>
<evidence type="ECO:0000259" key="5">
    <source>
        <dbReference type="Pfam" id="PF01975"/>
    </source>
</evidence>
<dbReference type="HAMAP" id="MF_00060">
    <property type="entry name" value="SurE"/>
    <property type="match status" value="1"/>
</dbReference>
<organism evidence="6 7">
    <name type="scientific">Methanopyrus kandleri</name>
    <dbReference type="NCBI Taxonomy" id="2320"/>
    <lineage>
        <taxon>Archaea</taxon>
        <taxon>Methanobacteriati</taxon>
        <taxon>Methanobacteriota</taxon>
        <taxon>Methanomada group</taxon>
        <taxon>Methanopyri</taxon>
        <taxon>Methanopyrales</taxon>
        <taxon>Methanopyraceae</taxon>
        <taxon>Methanopyrus</taxon>
    </lineage>
</organism>
<feature type="binding site" evidence="4">
    <location>
        <position position="96"/>
    </location>
    <ligand>
        <name>a divalent metal cation</name>
        <dbReference type="ChEBI" id="CHEBI:60240"/>
    </ligand>
</feature>
<dbReference type="PANTHER" id="PTHR30457">
    <property type="entry name" value="5'-NUCLEOTIDASE SURE"/>
    <property type="match status" value="1"/>
</dbReference>
<keyword evidence="4" id="KW-0547">Nucleotide-binding</keyword>
<comment type="similarity">
    <text evidence="1 4">Belongs to the SurE nucleotidase family.</text>
</comment>
<dbReference type="GO" id="GO:0046872">
    <property type="term" value="F:metal ion binding"/>
    <property type="evidence" value="ECO:0007669"/>
    <property type="project" value="UniProtKB-UniRule"/>
</dbReference>
<dbReference type="GO" id="GO:0005737">
    <property type="term" value="C:cytoplasm"/>
    <property type="evidence" value="ECO:0007669"/>
    <property type="project" value="UniProtKB-SubCell"/>
</dbReference>
<dbReference type="NCBIfam" id="NF001491">
    <property type="entry name" value="PRK00346.2-1"/>
    <property type="match status" value="1"/>
</dbReference>
<feature type="binding site" evidence="4">
    <location>
        <position position="10"/>
    </location>
    <ligand>
        <name>a divalent metal cation</name>
        <dbReference type="ChEBI" id="CHEBI:60240"/>
    </ligand>
</feature>
<dbReference type="AlphaFoldDB" id="A0A832THU1"/>
<evidence type="ECO:0000313" key="7">
    <source>
        <dbReference type="Proteomes" id="UP000619545"/>
    </source>
</evidence>
<dbReference type="GO" id="GO:0008253">
    <property type="term" value="F:5'-nucleotidase activity"/>
    <property type="evidence" value="ECO:0007669"/>
    <property type="project" value="UniProtKB-UniRule"/>
</dbReference>
<comment type="subcellular location">
    <subcellularLocation>
        <location evidence="4">Cytoplasm</location>
    </subcellularLocation>
</comment>
<dbReference type="Proteomes" id="UP000619545">
    <property type="component" value="Unassembled WGS sequence"/>
</dbReference>
<dbReference type="InterPro" id="IPR036523">
    <property type="entry name" value="SurE-like_sf"/>
</dbReference>
<keyword evidence="3 4" id="KW-0378">Hydrolase</keyword>
<dbReference type="EMBL" id="DUJS01000004">
    <property type="protein sequence ID" value="HII70408.1"/>
    <property type="molecule type" value="Genomic_DNA"/>
</dbReference>
<dbReference type="PANTHER" id="PTHR30457:SF0">
    <property type="entry name" value="PHOSPHATASE, PUTATIVE (AFU_ORTHOLOGUE AFUA_4G01070)-RELATED"/>
    <property type="match status" value="1"/>
</dbReference>
<dbReference type="InterPro" id="IPR002828">
    <property type="entry name" value="SurE-like_Pase/nucleotidase"/>
</dbReference>
<dbReference type="Pfam" id="PF01975">
    <property type="entry name" value="SurE"/>
    <property type="match status" value="1"/>
</dbReference>
<evidence type="ECO:0000313" key="6">
    <source>
        <dbReference type="EMBL" id="HII70408.1"/>
    </source>
</evidence>
<dbReference type="EC" id="3.1.3.5" evidence="4"/>